<dbReference type="GO" id="GO:0004590">
    <property type="term" value="F:orotidine-5'-phosphate decarboxylase activity"/>
    <property type="evidence" value="ECO:0007669"/>
    <property type="project" value="InterPro"/>
</dbReference>
<evidence type="ECO:0000256" key="8">
    <source>
        <dbReference type="ARBA" id="ARBA00050573"/>
    </source>
</evidence>
<comment type="catalytic activity">
    <reaction evidence="1">
        <text>D-ribulose 5-phosphate + formaldehyde = D-arabino-hex-3-ulose 6-phosphate</text>
        <dbReference type="Rhea" id="RHEA:25201"/>
        <dbReference type="ChEBI" id="CHEBI:16842"/>
        <dbReference type="ChEBI" id="CHEBI:58121"/>
        <dbReference type="ChEBI" id="CHEBI:58542"/>
        <dbReference type="EC" id="4.1.2.43"/>
    </reaction>
</comment>
<dbReference type="InterPro" id="IPR017553">
    <property type="entry name" value="3-hexulose-6-phosphate_synth"/>
</dbReference>
<gene>
    <name evidence="13" type="primary">hxlA</name>
    <name evidence="13" type="ORF">RBJ30_22520</name>
</gene>
<comment type="pathway">
    <text evidence="2">One-carbon metabolism; formaldehyde assimilation via RuMP pathway; D-fructose 6-phosphate from D-ribulose 5-phosphate and formaldehyde: step 1/2.</text>
</comment>
<feature type="domain" description="Orotidine 5'-phosphate decarboxylase" evidence="12">
    <location>
        <begin position="2"/>
        <end position="204"/>
    </location>
</feature>
<dbReference type="EMBL" id="JAVDNV010000021">
    <property type="protein sequence ID" value="MDQ2311844.1"/>
    <property type="molecule type" value="Genomic_DNA"/>
</dbReference>
<evidence type="ECO:0000256" key="1">
    <source>
        <dbReference type="ARBA" id="ARBA00000718"/>
    </source>
</evidence>
<dbReference type="PANTHER" id="PTHR35039:SF3">
    <property type="entry name" value="3-KETO-L-GULONATE-6-PHOSPHATE DECARBOXYLASE SGBH-RELATED"/>
    <property type="match status" value="1"/>
</dbReference>
<reference evidence="13" key="1">
    <citation type="submission" date="2023-08" db="EMBL/GenBank/DDBJ databases">
        <title>WGS of pathogenic bacterial species, Los Angeles County Public Health Laboratories.</title>
        <authorList>
            <person name="Garrigues J.M."/>
            <person name="Green N.M."/>
        </authorList>
    </citation>
    <scope>NUCLEOTIDE SEQUENCE</scope>
    <source>
        <strain evidence="13">LACPHL-BACT-2023-00068</strain>
    </source>
</reference>
<evidence type="ECO:0000256" key="10">
    <source>
        <dbReference type="ARBA" id="ARBA00066421"/>
    </source>
</evidence>
<comment type="similarity">
    <text evidence="9">Belongs to the HPS/KGPDC family. KGPDC subfamily.</text>
</comment>
<evidence type="ECO:0000256" key="6">
    <source>
        <dbReference type="ARBA" id="ARBA00023239"/>
    </source>
</evidence>
<protein>
    <recommendedName>
        <fullName evidence="11">3-dehydro-L-gulonate-6-phosphate decarboxylase</fullName>
        <ecNumber evidence="10">4.1.1.85</ecNumber>
        <ecNumber evidence="4">4.1.2.43</ecNumber>
    </recommendedName>
</protein>
<dbReference type="InterPro" id="IPR041710">
    <property type="entry name" value="HPS/KGPDC"/>
</dbReference>
<evidence type="ECO:0000256" key="2">
    <source>
        <dbReference type="ARBA" id="ARBA00005014"/>
    </source>
</evidence>
<dbReference type="AlphaFoldDB" id="A0AAW8HTM2"/>
<evidence type="ECO:0000256" key="3">
    <source>
        <dbReference type="ARBA" id="ARBA00006350"/>
    </source>
</evidence>
<evidence type="ECO:0000256" key="5">
    <source>
        <dbReference type="ARBA" id="ARBA00022793"/>
    </source>
</evidence>
<dbReference type="CDD" id="cd04726">
    <property type="entry name" value="KGPDC_HPS"/>
    <property type="match status" value="1"/>
</dbReference>
<organism evidence="13 14">
    <name type="scientific">Pluralibacter gergoviae</name>
    <name type="common">Enterobacter gergoviae</name>
    <dbReference type="NCBI Taxonomy" id="61647"/>
    <lineage>
        <taxon>Bacteria</taxon>
        <taxon>Pseudomonadati</taxon>
        <taxon>Pseudomonadota</taxon>
        <taxon>Gammaproteobacteria</taxon>
        <taxon>Enterobacterales</taxon>
        <taxon>Enterobacteriaceae</taxon>
        <taxon>Pluralibacter</taxon>
    </lineage>
</organism>
<dbReference type="EC" id="4.1.2.43" evidence="4"/>
<dbReference type="Proteomes" id="UP001236270">
    <property type="component" value="Unassembled WGS sequence"/>
</dbReference>
<dbReference type="NCBIfam" id="TIGR03128">
    <property type="entry name" value="RuMP_HxlA"/>
    <property type="match status" value="1"/>
</dbReference>
<dbReference type="GO" id="GO:0043801">
    <property type="term" value="F:hexulose-6-phosphate synthase activity"/>
    <property type="evidence" value="ECO:0007669"/>
    <property type="project" value="UniProtKB-EC"/>
</dbReference>
<dbReference type="RefSeq" id="WP_048254097.1">
    <property type="nucleotide sequence ID" value="NZ_CBCSIS010000014.1"/>
</dbReference>
<dbReference type="EC" id="4.1.1.85" evidence="10"/>
<dbReference type="Pfam" id="PF00215">
    <property type="entry name" value="OMPdecase"/>
    <property type="match status" value="1"/>
</dbReference>
<dbReference type="InterPro" id="IPR011060">
    <property type="entry name" value="RibuloseP-bd_barrel"/>
</dbReference>
<dbReference type="InterPro" id="IPR013785">
    <property type="entry name" value="Aldolase_TIM"/>
</dbReference>
<evidence type="ECO:0000256" key="7">
    <source>
        <dbReference type="ARBA" id="ARBA00023277"/>
    </source>
</evidence>
<proteinExistence type="inferred from homology"/>
<name>A0AAW8HTM2_PLUGE</name>
<comment type="caution">
    <text evidence="13">The sequence shown here is derived from an EMBL/GenBank/DDBJ whole genome shotgun (WGS) entry which is preliminary data.</text>
</comment>
<comment type="catalytic activity">
    <reaction evidence="8">
        <text>3-dehydro-L-gulonate 6-phosphate + H(+) = L-xylulose 5-phosphate + CO2</text>
        <dbReference type="Rhea" id="RHEA:14353"/>
        <dbReference type="ChEBI" id="CHEBI:15378"/>
        <dbReference type="ChEBI" id="CHEBI:16526"/>
        <dbReference type="ChEBI" id="CHEBI:57829"/>
        <dbReference type="ChEBI" id="CHEBI:58774"/>
        <dbReference type="EC" id="4.1.1.85"/>
    </reaction>
    <physiologicalReaction direction="left-to-right" evidence="8">
        <dbReference type="Rhea" id="RHEA:14354"/>
    </physiologicalReaction>
</comment>
<dbReference type="PANTHER" id="PTHR35039">
    <property type="entry name" value="3-KETO-L-GULONATE-6-PHOSPHATE DECARBOXYLASE SGBH-RELATED"/>
    <property type="match status" value="1"/>
</dbReference>
<dbReference type="GO" id="GO:0019854">
    <property type="term" value="P:L-ascorbic acid catabolic process"/>
    <property type="evidence" value="ECO:0007669"/>
    <property type="project" value="TreeGrafter"/>
</dbReference>
<evidence type="ECO:0000259" key="12">
    <source>
        <dbReference type="SMART" id="SM00934"/>
    </source>
</evidence>
<evidence type="ECO:0000256" key="11">
    <source>
        <dbReference type="ARBA" id="ARBA00080293"/>
    </source>
</evidence>
<dbReference type="GO" id="GO:0006207">
    <property type="term" value="P:'de novo' pyrimidine nucleobase biosynthetic process"/>
    <property type="evidence" value="ECO:0007669"/>
    <property type="project" value="InterPro"/>
</dbReference>
<dbReference type="InterPro" id="IPR001754">
    <property type="entry name" value="OMPdeCOase_dom"/>
</dbReference>
<keyword evidence="6 13" id="KW-0456">Lyase</keyword>
<dbReference type="FunFam" id="3.20.20.70:FF:000022">
    <property type="entry name" value="3-keto-L-gulonate-6-phosphate decarboxylase UlaD"/>
    <property type="match status" value="1"/>
</dbReference>
<dbReference type="GeneID" id="61386617"/>
<keyword evidence="5" id="KW-0210">Decarboxylase</keyword>
<comment type="similarity">
    <text evidence="3">Belongs to the HPS/KGPDC family. HPS subfamily.</text>
</comment>
<keyword evidence="7" id="KW-0119">Carbohydrate metabolism</keyword>
<dbReference type="SMART" id="SM00934">
    <property type="entry name" value="OMPdecase"/>
    <property type="match status" value="1"/>
</dbReference>
<dbReference type="SUPFAM" id="SSF51366">
    <property type="entry name" value="Ribulose-phoshate binding barrel"/>
    <property type="match status" value="1"/>
</dbReference>
<sequence>MKLQVALDLLSTDAAVNLLNDIAPYVDIIEVGTPLIKIEGLSVLREIKSRWPDKFLFADLKTMDAGALEAELALNAGADAVSVLAVAADGTIAGAVNAANKLGKSVVVDLIGVPPTHRLARIDELRKLGVGTVELHAGLDEQAQEGYSLPALLATIAGTDVKFAVAGGITLDTVDIVAAAGAETAVVGGGIYNAANPAATAKSLKEKLLQLA</sequence>
<dbReference type="Gene3D" id="3.20.20.70">
    <property type="entry name" value="Aldolase class I"/>
    <property type="match status" value="1"/>
</dbReference>
<evidence type="ECO:0000313" key="13">
    <source>
        <dbReference type="EMBL" id="MDQ2311844.1"/>
    </source>
</evidence>
<accession>A0AAW8HTM2</accession>
<dbReference type="GO" id="GO:0033982">
    <property type="term" value="F:3-dehydro-L-gulonate-6-phosphate decarboxylase activity"/>
    <property type="evidence" value="ECO:0007669"/>
    <property type="project" value="UniProtKB-EC"/>
</dbReference>
<evidence type="ECO:0000256" key="9">
    <source>
        <dbReference type="ARBA" id="ARBA00061676"/>
    </source>
</evidence>
<evidence type="ECO:0000313" key="14">
    <source>
        <dbReference type="Proteomes" id="UP001236270"/>
    </source>
</evidence>
<evidence type="ECO:0000256" key="4">
    <source>
        <dbReference type="ARBA" id="ARBA00012890"/>
    </source>
</evidence>